<keyword evidence="1" id="KW-0175">Coiled coil</keyword>
<evidence type="ECO:0000256" key="1">
    <source>
        <dbReference type="SAM" id="Coils"/>
    </source>
</evidence>
<accession>A0A1Q3AKF2</accession>
<reference evidence="3 4" key="1">
    <citation type="submission" date="2016-08" db="EMBL/GenBank/DDBJ databases">
        <title>Draft genome sequence of allopolyploid Zygosaccharomyces rouxii.</title>
        <authorList>
            <person name="Watanabe J."/>
            <person name="Uehara K."/>
            <person name="Mogi Y."/>
            <person name="Tsukioka Y."/>
        </authorList>
    </citation>
    <scope>NUCLEOTIDE SEQUENCE [LARGE SCALE GENOMIC DNA]</scope>
    <source>
        <strain evidence="3 4">NBRC 110957</strain>
    </source>
</reference>
<dbReference type="OrthoDB" id="4096087at2759"/>
<dbReference type="SUPFAM" id="SSF50494">
    <property type="entry name" value="Trypsin-like serine proteases"/>
    <property type="match status" value="1"/>
</dbReference>
<feature type="compositionally biased region" description="Basic and acidic residues" evidence="2">
    <location>
        <begin position="25"/>
        <end position="42"/>
    </location>
</feature>
<protein>
    <recommendedName>
        <fullName evidence="5">SPS-sensor serine protease component SSY5</fullName>
    </recommendedName>
</protein>
<organism evidence="3 4">
    <name type="scientific">Zygosaccharomyces rouxii</name>
    <dbReference type="NCBI Taxonomy" id="4956"/>
    <lineage>
        <taxon>Eukaryota</taxon>
        <taxon>Fungi</taxon>
        <taxon>Dikarya</taxon>
        <taxon>Ascomycota</taxon>
        <taxon>Saccharomycotina</taxon>
        <taxon>Saccharomycetes</taxon>
        <taxon>Saccharomycetales</taxon>
        <taxon>Saccharomycetaceae</taxon>
        <taxon>Zygosaccharomyces</taxon>
    </lineage>
</organism>
<name>A0A1Q3AKF2_ZYGRO</name>
<evidence type="ECO:0008006" key="5">
    <source>
        <dbReference type="Google" id="ProtNLM"/>
    </source>
</evidence>
<proteinExistence type="predicted"/>
<feature type="compositionally biased region" description="Polar residues" evidence="2">
    <location>
        <begin position="68"/>
        <end position="79"/>
    </location>
</feature>
<dbReference type="EMBL" id="BDGX01000053">
    <property type="protein sequence ID" value="GAV56228.1"/>
    <property type="molecule type" value="Genomic_DNA"/>
</dbReference>
<evidence type="ECO:0000313" key="4">
    <source>
        <dbReference type="Proteomes" id="UP000187013"/>
    </source>
</evidence>
<evidence type="ECO:0000256" key="2">
    <source>
        <dbReference type="SAM" id="MobiDB-lite"/>
    </source>
</evidence>
<evidence type="ECO:0000313" key="3">
    <source>
        <dbReference type="EMBL" id="GAV56228.1"/>
    </source>
</evidence>
<dbReference type="Proteomes" id="UP000187013">
    <property type="component" value="Unassembled WGS sequence"/>
</dbReference>
<comment type="caution">
    <text evidence="3">The sequence shown here is derived from an EMBL/GenBank/DDBJ whole genome shotgun (WGS) entry which is preliminary data.</text>
</comment>
<sequence length="679" mass="75793">MVRLFGLSKKSSKKNSSDADSTPSRSDDNRGNTDRESSEKTPDTSSELETMRHGGSSRGSIYDDNSTHEIPSTRSSSVFSRGRYTHGSSSISTRSDNDDQGNMENVGKPLRVIDHKKFSSLNTVSEEDTNELDTGTEEGSVPASRVNSSRALRSEQVEKELMDLEENLAELMDDIHQNVTNISKAVIEAIELFKKFMPNCSGKLPFRIFFERNSSLRAITKMTLHFLDNLLASEVFGNSRSILMRRYMQFLKKLNISIDRDQNPQTLPYMANFCIDADCNLPQRDSIGKIIEELSTHDSSLIADQEGAFIAPILRGLSRRSAILTVMFGVPEPHHKHYEIVNALYSLFPDVHFYCVKDYIKPCADVMDVPATPMEFELPKTSMGTSFIPPYRLATNALEPPISMSLSSDHSLKSTGTLGGYLFPQIEENHKLSQFAGASFAITCSHVVLSETQDYPHVSTPSKVLQTAYRNTLLEENHRYPQESQESKAFLEEVARVEAHMKWQDENKFGQVVWGERSIIDHKLSDFAIIKVDKKFKCENCLGAGLTTVPDPTLRFRNMYVKEKILKCKPGLKVFKIGASTNYTSGQVNATKLVYWADGALQSSEFVVSSPLPLFASAGDSGSWILTKLEVQPGLGCVGMLHSYDGEQKQLGLFTPIGDILQRLHAVTGVLWDIDVETD</sequence>
<dbReference type="AlphaFoldDB" id="A0A1Q3AKF2"/>
<feature type="compositionally biased region" description="Acidic residues" evidence="2">
    <location>
        <begin position="125"/>
        <end position="136"/>
    </location>
</feature>
<gene>
    <name evidence="3" type="ORF">ZYGR_0BA01340</name>
</gene>
<dbReference type="Pfam" id="PF08192">
    <property type="entry name" value="Peptidase_S64"/>
    <property type="match status" value="1"/>
</dbReference>
<dbReference type="InterPro" id="IPR009003">
    <property type="entry name" value="Peptidase_S1_PA"/>
</dbReference>
<feature type="region of interest" description="Disordered" evidence="2">
    <location>
        <begin position="1"/>
        <end position="154"/>
    </location>
</feature>
<feature type="coiled-coil region" evidence="1">
    <location>
        <begin position="154"/>
        <end position="181"/>
    </location>
</feature>
<dbReference type="InterPro" id="IPR012985">
    <property type="entry name" value="Peptidase_S64_Ssy5"/>
</dbReference>